<dbReference type="InParanoid" id="A0A0D2VQK6"/>
<comment type="subcellular location">
    <subcellularLocation>
        <location evidence="1">Endomembrane system</location>
        <topology evidence="1">Multi-pass membrane protein</topology>
    </subcellularLocation>
</comment>
<evidence type="ECO:0000256" key="4">
    <source>
        <dbReference type="ARBA" id="ARBA00022676"/>
    </source>
</evidence>
<dbReference type="GO" id="GO:0005783">
    <property type="term" value="C:endoplasmic reticulum"/>
    <property type="evidence" value="ECO:0007669"/>
    <property type="project" value="TreeGrafter"/>
</dbReference>
<evidence type="ECO:0000256" key="3">
    <source>
        <dbReference type="ARBA" id="ARBA00007222"/>
    </source>
</evidence>
<keyword evidence="7 10" id="KW-1133">Transmembrane helix</keyword>
<feature type="transmembrane region" description="Helical" evidence="10">
    <location>
        <begin position="197"/>
        <end position="220"/>
    </location>
</feature>
<gene>
    <name evidence="13" type="ORF">CAOG_003833</name>
</gene>
<proteinExistence type="inferred from homology"/>
<dbReference type="InterPro" id="IPR027005">
    <property type="entry name" value="PMT-like"/>
</dbReference>
<feature type="transmembrane region" description="Helical" evidence="10">
    <location>
        <begin position="32"/>
        <end position="50"/>
    </location>
</feature>
<feature type="transmembrane region" description="Helical" evidence="10">
    <location>
        <begin position="662"/>
        <end position="686"/>
    </location>
</feature>
<organism evidence="13 14">
    <name type="scientific">Capsaspora owczarzaki (strain ATCC 30864)</name>
    <dbReference type="NCBI Taxonomy" id="595528"/>
    <lineage>
        <taxon>Eukaryota</taxon>
        <taxon>Filasterea</taxon>
        <taxon>Capsaspora</taxon>
    </lineage>
</organism>
<dbReference type="Pfam" id="PF16192">
    <property type="entry name" value="PMT_4TMC"/>
    <property type="match status" value="1"/>
</dbReference>
<dbReference type="GO" id="GO:0016020">
    <property type="term" value="C:membrane"/>
    <property type="evidence" value="ECO:0007669"/>
    <property type="project" value="InterPro"/>
</dbReference>
<keyword evidence="6 10" id="KW-0812">Transmembrane</keyword>
<dbReference type="GO" id="GO:0004169">
    <property type="term" value="F:dolichyl-phosphate-mannose-protein mannosyltransferase activity"/>
    <property type="evidence" value="ECO:0007669"/>
    <property type="project" value="TreeGrafter"/>
</dbReference>
<evidence type="ECO:0000256" key="9">
    <source>
        <dbReference type="ARBA" id="ARBA00023180"/>
    </source>
</evidence>
<keyword evidence="14" id="KW-1185">Reference proteome</keyword>
<comment type="similarity">
    <text evidence="3">Belongs to the glycosyltransferase 39 family.</text>
</comment>
<dbReference type="PANTHER" id="PTHR10050:SF50">
    <property type="entry name" value="DOLICHYL-PHOSPHATE-MANNOSE--PROTEIN MANNOSYLTRANSFERASE 1-RELATED"/>
    <property type="match status" value="1"/>
</dbReference>
<evidence type="ECO:0000256" key="5">
    <source>
        <dbReference type="ARBA" id="ARBA00022679"/>
    </source>
</evidence>
<feature type="transmembrane region" description="Helical" evidence="10">
    <location>
        <begin position="717"/>
        <end position="738"/>
    </location>
</feature>
<evidence type="ECO:0000259" key="12">
    <source>
        <dbReference type="Pfam" id="PF16192"/>
    </source>
</evidence>
<evidence type="ECO:0000256" key="1">
    <source>
        <dbReference type="ARBA" id="ARBA00004127"/>
    </source>
</evidence>
<dbReference type="AlphaFoldDB" id="A0A0D2VQK6"/>
<dbReference type="eggNOG" id="KOG3359">
    <property type="taxonomic scope" value="Eukaryota"/>
</dbReference>
<keyword evidence="8 10" id="KW-0472">Membrane</keyword>
<evidence type="ECO:0000313" key="14">
    <source>
        <dbReference type="Proteomes" id="UP000008743"/>
    </source>
</evidence>
<feature type="transmembrane region" description="Helical" evidence="10">
    <location>
        <begin position="623"/>
        <end position="642"/>
    </location>
</feature>
<sequence length="767" mass="84259">MPVAEPSSSSSSSEKTSRRATRFLGSLLYGRHATWTWCILVALAAIWVRLASISTPEAVVFDEVHVGGFVSNYVKGSYFFDVHPPLAKLVFTLCAWYTGYDGTFDFSTIGRHYFEQPKRDVFIEGVDSAFLPEKSQPPFIAMRTVSALAGALISPVAVLTLRLLGRSLPASVAAGLLLLFDNAMHTQSRAILLDSQLVLALAVAILMVGCGVALACAISVKWVGLGLFAVIAVDQGVAMLRALDLTVDLGPGDAGIGRTNYVQRVRHSLRQSYDIADTALAMSRSTAPLSYNSEFQAFLQANGQQQPSVPSAETRLLSGANVSIGLAGNRQWLAHLIQKPSGDVAVGARFYDTYYDMLRIPSFRLHSAADLRLVQADAPDTGLGIHPGTELRLQAGTNPLFLSIVRGPDGDTSKVHLGGVASAGLRTAGWRFVDANQRVLPQSTRDRRKLDMSAASPIMSPVFIESTFADCRLAILDDLSHGSFALPDRNLTCVPKNSLSATMWSVFAPIRVPASKPYFVPTFFKLHAAMWRANANLASTHSYASKPSSWPFLEKGVSYWMHQGRQIYFLGNPTVWWPAAASVLVVLGMWMGTYVMLLISFILRRLATYGRHLFHSRINGLTYWMSTVCSPATLLLVVLYIVHFLPFYAFGRQLFLHHYLPALYVAVLTLCSLLDDVLALVVVRVVQMQHNPVMHLVTESAELRDALTRSTERRVRIVRLLVYGVLVAMALGTFVYLLPVTSGFPIDIPAGLKARQWRASWNFQYLG</sequence>
<keyword evidence="4" id="KW-0328">Glycosyltransferase</keyword>
<comment type="pathway">
    <text evidence="2">Protein modification; protein glycosylation.</text>
</comment>
<feature type="domain" description="ArnT-like N-terminal" evidence="11">
    <location>
        <begin position="41"/>
        <end position="115"/>
    </location>
</feature>
<dbReference type="Proteomes" id="UP000008743">
    <property type="component" value="Unassembled WGS sequence"/>
</dbReference>
<evidence type="ECO:0000256" key="10">
    <source>
        <dbReference type="SAM" id="Phobius"/>
    </source>
</evidence>
<dbReference type="PANTHER" id="PTHR10050">
    <property type="entry name" value="DOLICHYL-PHOSPHATE-MANNOSE--PROTEIN MANNOSYLTRANSFERASE"/>
    <property type="match status" value="1"/>
</dbReference>
<reference evidence="14" key="1">
    <citation type="submission" date="2011-02" db="EMBL/GenBank/DDBJ databases">
        <title>The Genome Sequence of Capsaspora owczarzaki ATCC 30864.</title>
        <authorList>
            <person name="Russ C."/>
            <person name="Cuomo C."/>
            <person name="Burger G."/>
            <person name="Gray M.W."/>
            <person name="Holland P.W.H."/>
            <person name="King N."/>
            <person name="Lang F.B.F."/>
            <person name="Roger A.J."/>
            <person name="Ruiz-Trillo I."/>
            <person name="Young S.K."/>
            <person name="Zeng Q."/>
            <person name="Gargeya S."/>
            <person name="Alvarado L."/>
            <person name="Berlin A."/>
            <person name="Chapman S.B."/>
            <person name="Chen Z."/>
            <person name="Freedman E."/>
            <person name="Gellesch M."/>
            <person name="Goldberg J."/>
            <person name="Griggs A."/>
            <person name="Gujja S."/>
            <person name="Heilman E."/>
            <person name="Heiman D."/>
            <person name="Howarth C."/>
            <person name="Mehta T."/>
            <person name="Neiman D."/>
            <person name="Pearson M."/>
            <person name="Roberts A."/>
            <person name="Saif S."/>
            <person name="Shea T."/>
            <person name="Shenoy N."/>
            <person name="Sisk P."/>
            <person name="Stolte C."/>
            <person name="Sykes S."/>
            <person name="White J."/>
            <person name="Yandava C."/>
            <person name="Haas B."/>
            <person name="Nusbaum C."/>
            <person name="Birren B."/>
        </authorList>
    </citation>
    <scope>NUCLEOTIDE SEQUENCE</scope>
    <source>
        <strain evidence="14">ATCC 30864</strain>
    </source>
</reference>
<evidence type="ECO:0000256" key="2">
    <source>
        <dbReference type="ARBA" id="ARBA00004922"/>
    </source>
</evidence>
<evidence type="ECO:0000259" key="11">
    <source>
        <dbReference type="Pfam" id="PF02366"/>
    </source>
</evidence>
<keyword evidence="5" id="KW-0808">Transferase</keyword>
<dbReference type="InterPro" id="IPR032421">
    <property type="entry name" value="PMT_4TMC"/>
</dbReference>
<feature type="domain" description="Protein O-mannosyl-transferase C-terminal four TM" evidence="12">
    <location>
        <begin position="519"/>
        <end position="761"/>
    </location>
</feature>
<evidence type="ECO:0000256" key="7">
    <source>
        <dbReference type="ARBA" id="ARBA00022989"/>
    </source>
</evidence>
<dbReference type="PhylomeDB" id="A0A0D2VQK6"/>
<evidence type="ECO:0000256" key="8">
    <source>
        <dbReference type="ARBA" id="ARBA00023136"/>
    </source>
</evidence>
<evidence type="ECO:0000313" key="13">
    <source>
        <dbReference type="EMBL" id="KJE92962.1"/>
    </source>
</evidence>
<dbReference type="EMBL" id="KE346364">
    <property type="protein sequence ID" value="KJE92962.1"/>
    <property type="molecule type" value="Genomic_DNA"/>
</dbReference>
<feature type="domain" description="ArnT-like N-terminal" evidence="11">
    <location>
        <begin position="137"/>
        <end position="207"/>
    </location>
</feature>
<name>A0A0D2VQK6_CAPO3</name>
<dbReference type="UniPathway" id="UPA00378"/>
<evidence type="ECO:0000256" key="6">
    <source>
        <dbReference type="ARBA" id="ARBA00022692"/>
    </source>
</evidence>
<accession>A0A0D2VQK6</accession>
<protein>
    <submittedName>
        <fullName evidence="13">Uncharacterized protein</fullName>
    </submittedName>
</protein>
<dbReference type="Pfam" id="PF02366">
    <property type="entry name" value="PMT"/>
    <property type="match status" value="2"/>
</dbReference>
<dbReference type="OrthoDB" id="292747at2759"/>
<dbReference type="InterPro" id="IPR003342">
    <property type="entry name" value="ArnT-like_N"/>
</dbReference>
<keyword evidence="9" id="KW-0325">Glycoprotein</keyword>
<feature type="transmembrane region" description="Helical" evidence="10">
    <location>
        <begin position="575"/>
        <end position="603"/>
    </location>
</feature>